<dbReference type="WBParaSite" id="nRc.2.0.1.t44805-RA">
    <property type="protein sequence ID" value="nRc.2.0.1.t44805-RA"/>
    <property type="gene ID" value="nRc.2.0.1.g44805"/>
</dbReference>
<evidence type="ECO:0000313" key="1">
    <source>
        <dbReference type="Proteomes" id="UP000887565"/>
    </source>
</evidence>
<dbReference type="Proteomes" id="UP000887565">
    <property type="component" value="Unplaced"/>
</dbReference>
<proteinExistence type="predicted"/>
<name>A0A915L4V2_ROMCU</name>
<sequence length="69" mass="8119">MVQKIKKNLVESKSYSDSKNNLVINNFRKIQNFNTNFSEIFRFGVPFEDEKFDKFVQNVGQIAKKSNVQ</sequence>
<evidence type="ECO:0000313" key="2">
    <source>
        <dbReference type="WBParaSite" id="nRc.2.0.1.t44805-RA"/>
    </source>
</evidence>
<accession>A0A915L4V2</accession>
<keyword evidence="1" id="KW-1185">Reference proteome</keyword>
<organism evidence="1 2">
    <name type="scientific">Romanomermis culicivorax</name>
    <name type="common">Nematode worm</name>
    <dbReference type="NCBI Taxonomy" id="13658"/>
    <lineage>
        <taxon>Eukaryota</taxon>
        <taxon>Metazoa</taxon>
        <taxon>Ecdysozoa</taxon>
        <taxon>Nematoda</taxon>
        <taxon>Enoplea</taxon>
        <taxon>Dorylaimia</taxon>
        <taxon>Mermithida</taxon>
        <taxon>Mermithoidea</taxon>
        <taxon>Mermithidae</taxon>
        <taxon>Romanomermis</taxon>
    </lineage>
</organism>
<reference evidence="2" key="1">
    <citation type="submission" date="2022-11" db="UniProtKB">
        <authorList>
            <consortium name="WormBaseParasite"/>
        </authorList>
    </citation>
    <scope>IDENTIFICATION</scope>
</reference>
<protein>
    <submittedName>
        <fullName evidence="2">Uncharacterized protein</fullName>
    </submittedName>
</protein>
<dbReference type="AlphaFoldDB" id="A0A915L4V2"/>